<keyword evidence="2" id="KW-1185">Reference proteome</keyword>
<evidence type="ECO:0000313" key="2">
    <source>
        <dbReference type="Proteomes" id="UP000309997"/>
    </source>
</evidence>
<comment type="caution">
    <text evidence="1">The sequence shown here is derived from an EMBL/GenBank/DDBJ whole genome shotgun (WGS) entry which is preliminary data.</text>
</comment>
<name>A0ACC4CHN3_POPAL</name>
<protein>
    <submittedName>
        <fullName evidence="1">Uncharacterized protein</fullName>
    </submittedName>
</protein>
<sequence>MVISVLFRAFAQSNAFEQSTETFFSTEQTRSKSCFGSSSQSITNDWQYQRGLHETSVASCCKMIVMQISNHKKEVEYKAYKVLFIAIIKVTKEEKSCERTLHRTLKVAVFGSHESRPNKGFKFGIQVSANEL</sequence>
<accession>A0ACC4CHN3</accession>
<evidence type="ECO:0000313" key="1">
    <source>
        <dbReference type="EMBL" id="KAL3597241.1"/>
    </source>
</evidence>
<dbReference type="Proteomes" id="UP000309997">
    <property type="component" value="Unassembled WGS sequence"/>
</dbReference>
<reference evidence="1 2" key="1">
    <citation type="journal article" date="2024" name="Plant Biotechnol. J.">
        <title>Genome and CRISPR/Cas9 system of a widespread forest tree (Populus alba) in the world.</title>
        <authorList>
            <person name="Liu Y.J."/>
            <person name="Jiang P.F."/>
            <person name="Han X.M."/>
            <person name="Li X.Y."/>
            <person name="Wang H.M."/>
            <person name="Wang Y.J."/>
            <person name="Wang X.X."/>
            <person name="Zeng Q.Y."/>
        </authorList>
    </citation>
    <scope>NUCLEOTIDE SEQUENCE [LARGE SCALE GENOMIC DNA]</scope>
    <source>
        <strain evidence="2">cv. PAL-ZL1</strain>
    </source>
</reference>
<dbReference type="EMBL" id="RCHU02000004">
    <property type="protein sequence ID" value="KAL3597241.1"/>
    <property type="molecule type" value="Genomic_DNA"/>
</dbReference>
<organism evidence="1 2">
    <name type="scientific">Populus alba</name>
    <name type="common">White poplar</name>
    <dbReference type="NCBI Taxonomy" id="43335"/>
    <lineage>
        <taxon>Eukaryota</taxon>
        <taxon>Viridiplantae</taxon>
        <taxon>Streptophyta</taxon>
        <taxon>Embryophyta</taxon>
        <taxon>Tracheophyta</taxon>
        <taxon>Spermatophyta</taxon>
        <taxon>Magnoliopsida</taxon>
        <taxon>eudicotyledons</taxon>
        <taxon>Gunneridae</taxon>
        <taxon>Pentapetalae</taxon>
        <taxon>rosids</taxon>
        <taxon>fabids</taxon>
        <taxon>Malpighiales</taxon>
        <taxon>Salicaceae</taxon>
        <taxon>Saliceae</taxon>
        <taxon>Populus</taxon>
    </lineage>
</organism>
<proteinExistence type="predicted"/>
<gene>
    <name evidence="1" type="ORF">D5086_008878</name>
</gene>